<reference evidence="1" key="1">
    <citation type="submission" date="2020-07" db="EMBL/GenBank/DDBJ databases">
        <authorList>
            <person name="Lin J."/>
        </authorList>
    </citation>
    <scope>NUCLEOTIDE SEQUENCE</scope>
</reference>
<organism evidence="1">
    <name type="scientific">Ananas comosus var. bracteatus</name>
    <name type="common">red pineapple</name>
    <dbReference type="NCBI Taxonomy" id="296719"/>
    <lineage>
        <taxon>Eukaryota</taxon>
        <taxon>Viridiplantae</taxon>
        <taxon>Streptophyta</taxon>
        <taxon>Embryophyta</taxon>
        <taxon>Tracheophyta</taxon>
        <taxon>Spermatophyta</taxon>
        <taxon>Magnoliopsida</taxon>
        <taxon>Liliopsida</taxon>
        <taxon>Poales</taxon>
        <taxon>Bromeliaceae</taxon>
        <taxon>Bromelioideae</taxon>
        <taxon>Ananas</taxon>
    </lineage>
</organism>
<name>A0A6V7Q5T3_ANACO</name>
<sequence>MVTLTPSPHALPTLTPFPQTLHSPHAHPLFLGELLAEELIGNELLPADPFYNERFSRDLLAVISSLSFSLPVSPSPQISSPTSLSLPIFSLPRFSLPISSPTSSPRSRSLIEEKSVKKASASAAAAADTAEAAAWGNNGRGYATATDAGRNRIGGLSGFSAGCFRDVGRGGVCGGGRGGADDCCGSGACACGGTFSASETPPHPLPMIYRPSGVSAHACDCCQNPRSSPLRSSSGGGGACAATAMLLLLLAASQQEKSREWERREGENGDGE</sequence>
<gene>
    <name evidence="1" type="ORF">CB5_LOCUS21407</name>
</gene>
<accession>A0A6V7Q5T3</accession>
<proteinExistence type="predicted"/>
<dbReference type="EMBL" id="LR862133">
    <property type="protein sequence ID" value="CAD1838196.1"/>
    <property type="molecule type" value="Genomic_DNA"/>
</dbReference>
<protein>
    <submittedName>
        <fullName evidence="1">Uncharacterized protein</fullName>
    </submittedName>
</protein>
<evidence type="ECO:0000313" key="1">
    <source>
        <dbReference type="EMBL" id="CAD1838196.1"/>
    </source>
</evidence>
<dbReference type="AlphaFoldDB" id="A0A6V7Q5T3"/>